<keyword evidence="4" id="KW-1185">Reference proteome</keyword>
<comment type="caution">
    <text evidence="3">The sequence shown here is derived from an EMBL/GenBank/DDBJ whole genome shotgun (WGS) entry which is preliminary data.</text>
</comment>
<evidence type="ECO:0000256" key="2">
    <source>
        <dbReference type="SAM" id="SignalP"/>
    </source>
</evidence>
<evidence type="ECO:0000313" key="3">
    <source>
        <dbReference type="EMBL" id="MFC1460083.1"/>
    </source>
</evidence>
<proteinExistence type="predicted"/>
<evidence type="ECO:0000256" key="1">
    <source>
        <dbReference type="SAM" id="MobiDB-lite"/>
    </source>
</evidence>
<feature type="region of interest" description="Disordered" evidence="1">
    <location>
        <begin position="111"/>
        <end position="141"/>
    </location>
</feature>
<reference evidence="3 4" key="1">
    <citation type="submission" date="2024-09" db="EMBL/GenBank/DDBJ databases">
        <title>Nodulacao em especies de Leguminosae Basais da Amazonia e Caracterizacao dos Rizobios e Bacterias Associadas aos Nodulos.</title>
        <authorList>
            <person name="Jambeiro I.C.A."/>
            <person name="Lopes I.S."/>
            <person name="Aguiar E.R.G.R."/>
            <person name="Santos A.F.J."/>
            <person name="Dos Santos J.M.F."/>
            <person name="Gross E."/>
        </authorList>
    </citation>
    <scope>NUCLEOTIDE SEQUENCE [LARGE SCALE GENOMIC DNA]</scope>
    <source>
        <strain evidence="3 4">BRUESC1165</strain>
    </source>
</reference>
<feature type="compositionally biased region" description="Polar residues" evidence="1">
    <location>
        <begin position="116"/>
        <end position="125"/>
    </location>
</feature>
<dbReference type="EMBL" id="JBHOMY010000120">
    <property type="protein sequence ID" value="MFC1460083.1"/>
    <property type="molecule type" value="Genomic_DNA"/>
</dbReference>
<keyword evidence="2" id="KW-0732">Signal</keyword>
<dbReference type="PROSITE" id="PS51257">
    <property type="entry name" value="PROKAR_LIPOPROTEIN"/>
    <property type="match status" value="1"/>
</dbReference>
<sequence length="141" mass="14912">MASRLPTPLGLLLVLPVLGGCTQTAAPAMPPTPAASAEIAEPGSGVLAAIADAKRTEGRHRMTSAGLNLATSFDPTGLSGYAVGAVEEAQQQIEDEKYRRIDEEVEKAIAEGLALQAQNENPESQGTEERRRKDARRKPAH</sequence>
<gene>
    <name evidence="3" type="ORF">ACETIH_25940</name>
</gene>
<organism evidence="3 4">
    <name type="scientific">Microvirga arabica</name>
    <dbReference type="NCBI Taxonomy" id="1128671"/>
    <lineage>
        <taxon>Bacteria</taxon>
        <taxon>Pseudomonadati</taxon>
        <taxon>Pseudomonadota</taxon>
        <taxon>Alphaproteobacteria</taxon>
        <taxon>Hyphomicrobiales</taxon>
        <taxon>Methylobacteriaceae</taxon>
        <taxon>Microvirga</taxon>
    </lineage>
</organism>
<evidence type="ECO:0008006" key="5">
    <source>
        <dbReference type="Google" id="ProtNLM"/>
    </source>
</evidence>
<dbReference type="RefSeq" id="WP_203271276.1">
    <property type="nucleotide sequence ID" value="NZ_JAFBID010000010.1"/>
</dbReference>
<feature type="chain" id="PRO_5047499320" description="DUF4398 domain-containing protein" evidence="2">
    <location>
        <begin position="20"/>
        <end position="141"/>
    </location>
</feature>
<dbReference type="Proteomes" id="UP001593940">
    <property type="component" value="Unassembled WGS sequence"/>
</dbReference>
<accession>A0ABV6YFL3</accession>
<evidence type="ECO:0000313" key="4">
    <source>
        <dbReference type="Proteomes" id="UP001593940"/>
    </source>
</evidence>
<feature type="signal peptide" evidence="2">
    <location>
        <begin position="1"/>
        <end position="19"/>
    </location>
</feature>
<name>A0ABV6YFL3_9HYPH</name>
<protein>
    <recommendedName>
        <fullName evidence="5">DUF4398 domain-containing protein</fullName>
    </recommendedName>
</protein>